<dbReference type="Gene3D" id="3.40.50.1000">
    <property type="entry name" value="HAD superfamily/HAD-like"/>
    <property type="match status" value="1"/>
</dbReference>
<dbReference type="GO" id="GO:0030007">
    <property type="term" value="P:intracellular potassium ion homeostasis"/>
    <property type="evidence" value="ECO:0007669"/>
    <property type="project" value="TreeGrafter"/>
</dbReference>
<evidence type="ECO:0000256" key="7">
    <source>
        <dbReference type="ARBA" id="ARBA00022989"/>
    </source>
</evidence>
<dbReference type="SUPFAM" id="SSF81665">
    <property type="entry name" value="Calcium ATPase, transmembrane domain M"/>
    <property type="match status" value="1"/>
</dbReference>
<organism evidence="11 12">
    <name type="scientific">Candidatus Andersenbacteria bacterium CG10_big_fil_rev_8_21_14_0_10_54_11</name>
    <dbReference type="NCBI Taxonomy" id="1974485"/>
    <lineage>
        <taxon>Bacteria</taxon>
        <taxon>Candidatus Anderseniibacteriota</taxon>
    </lineage>
</organism>
<dbReference type="GO" id="GO:1902600">
    <property type="term" value="P:proton transmembrane transport"/>
    <property type="evidence" value="ECO:0007669"/>
    <property type="project" value="TreeGrafter"/>
</dbReference>
<feature type="transmembrane region" description="Helical" evidence="9">
    <location>
        <begin position="58"/>
        <end position="76"/>
    </location>
</feature>
<dbReference type="InterPro" id="IPR044492">
    <property type="entry name" value="P_typ_ATPase_HD_dom"/>
</dbReference>
<feature type="transmembrane region" description="Helical" evidence="9">
    <location>
        <begin position="82"/>
        <end position="101"/>
    </location>
</feature>
<feature type="transmembrane region" description="Helical" evidence="9">
    <location>
        <begin position="746"/>
        <end position="766"/>
    </location>
</feature>
<feature type="transmembrane region" description="Helical" evidence="9">
    <location>
        <begin position="810"/>
        <end position="833"/>
    </location>
</feature>
<dbReference type="GO" id="GO:0006883">
    <property type="term" value="P:intracellular sodium ion homeostasis"/>
    <property type="evidence" value="ECO:0007669"/>
    <property type="project" value="TreeGrafter"/>
</dbReference>
<evidence type="ECO:0000256" key="5">
    <source>
        <dbReference type="ARBA" id="ARBA00022840"/>
    </source>
</evidence>
<comment type="subcellular location">
    <subcellularLocation>
        <location evidence="1">Membrane</location>
        <topology evidence="1">Multi-pass membrane protein</topology>
    </subcellularLocation>
</comment>
<dbReference type="GO" id="GO:0005886">
    <property type="term" value="C:plasma membrane"/>
    <property type="evidence" value="ECO:0007669"/>
    <property type="project" value="TreeGrafter"/>
</dbReference>
<evidence type="ECO:0000256" key="8">
    <source>
        <dbReference type="ARBA" id="ARBA00023136"/>
    </source>
</evidence>
<accession>A0A2M6WZD0</accession>
<dbReference type="InterPro" id="IPR023214">
    <property type="entry name" value="HAD_sf"/>
</dbReference>
<dbReference type="AlphaFoldDB" id="A0A2M6WZD0"/>
<dbReference type="GO" id="GO:0005391">
    <property type="term" value="F:P-type sodium:potassium-exchanging transporter activity"/>
    <property type="evidence" value="ECO:0007669"/>
    <property type="project" value="TreeGrafter"/>
</dbReference>
<evidence type="ECO:0000256" key="6">
    <source>
        <dbReference type="ARBA" id="ARBA00022967"/>
    </source>
</evidence>
<dbReference type="Pfam" id="PF00122">
    <property type="entry name" value="E1-E2_ATPase"/>
    <property type="match status" value="1"/>
</dbReference>
<dbReference type="GO" id="GO:0005524">
    <property type="term" value="F:ATP binding"/>
    <property type="evidence" value="ECO:0007669"/>
    <property type="project" value="UniProtKB-KW"/>
</dbReference>
<dbReference type="InterPro" id="IPR023299">
    <property type="entry name" value="ATPase_P-typ_cyto_dom_N"/>
</dbReference>
<comment type="caution">
    <text evidence="11">The sequence shown here is derived from an EMBL/GenBank/DDBJ whole genome shotgun (WGS) entry which is preliminary data.</text>
</comment>
<dbReference type="PRINTS" id="PR00120">
    <property type="entry name" value="HATPASE"/>
</dbReference>
<dbReference type="Pfam" id="PF13246">
    <property type="entry name" value="Cation_ATPase"/>
    <property type="match status" value="1"/>
</dbReference>
<keyword evidence="3 9" id="KW-0812">Transmembrane</keyword>
<feature type="transmembrane region" description="Helical" evidence="9">
    <location>
        <begin position="271"/>
        <end position="297"/>
    </location>
</feature>
<keyword evidence="7 9" id="KW-1133">Transmembrane helix</keyword>
<dbReference type="InterPro" id="IPR006068">
    <property type="entry name" value="ATPase_P-typ_cation-transptr_C"/>
</dbReference>
<dbReference type="Proteomes" id="UP000230731">
    <property type="component" value="Unassembled WGS sequence"/>
</dbReference>
<dbReference type="InterPro" id="IPR018303">
    <property type="entry name" value="ATPase_P-typ_P_site"/>
</dbReference>
<evidence type="ECO:0000256" key="9">
    <source>
        <dbReference type="SAM" id="Phobius"/>
    </source>
</evidence>
<reference evidence="12" key="1">
    <citation type="submission" date="2017-09" db="EMBL/GenBank/DDBJ databases">
        <title>Depth-based differentiation of microbial function through sediment-hosted aquifers and enrichment of novel symbionts in the deep terrestrial subsurface.</title>
        <authorList>
            <person name="Probst A.J."/>
            <person name="Ladd B."/>
            <person name="Jarett J.K."/>
            <person name="Geller-Mcgrath D.E."/>
            <person name="Sieber C.M.K."/>
            <person name="Emerson J.B."/>
            <person name="Anantharaman K."/>
            <person name="Thomas B.C."/>
            <person name="Malmstrom R."/>
            <person name="Stieglmeier M."/>
            <person name="Klingl A."/>
            <person name="Woyke T."/>
            <person name="Ryan C.M."/>
            <person name="Banfield J.F."/>
        </authorList>
    </citation>
    <scope>NUCLEOTIDE SEQUENCE [LARGE SCALE GENOMIC DNA]</scope>
</reference>
<dbReference type="InterPro" id="IPR023298">
    <property type="entry name" value="ATPase_P-typ_TM_dom_sf"/>
</dbReference>
<evidence type="ECO:0000256" key="4">
    <source>
        <dbReference type="ARBA" id="ARBA00022741"/>
    </source>
</evidence>
<feature type="transmembrane region" description="Helical" evidence="9">
    <location>
        <begin position="673"/>
        <end position="694"/>
    </location>
</feature>
<keyword evidence="8 9" id="KW-0472">Membrane</keyword>
<dbReference type="SUPFAM" id="SSF56784">
    <property type="entry name" value="HAD-like"/>
    <property type="match status" value="1"/>
</dbReference>
<evidence type="ECO:0000313" key="11">
    <source>
        <dbReference type="EMBL" id="PIT98120.1"/>
    </source>
</evidence>
<feature type="transmembrane region" description="Helical" evidence="9">
    <location>
        <begin position="242"/>
        <end position="265"/>
    </location>
</feature>
<dbReference type="Pfam" id="PF00689">
    <property type="entry name" value="Cation_ATPase_C"/>
    <property type="match status" value="1"/>
</dbReference>
<dbReference type="InterPro" id="IPR004014">
    <property type="entry name" value="ATPase_P-typ_cation-transptr_N"/>
</dbReference>
<dbReference type="SFLD" id="SFLDS00003">
    <property type="entry name" value="Haloacid_Dehalogenase"/>
    <property type="match status" value="1"/>
</dbReference>
<dbReference type="SFLD" id="SFLDF00027">
    <property type="entry name" value="p-type_atpase"/>
    <property type="match status" value="1"/>
</dbReference>
<feature type="transmembrane region" description="Helical" evidence="9">
    <location>
        <begin position="778"/>
        <end position="798"/>
    </location>
</feature>
<dbReference type="GO" id="GO:0036376">
    <property type="term" value="P:sodium ion export across plasma membrane"/>
    <property type="evidence" value="ECO:0007669"/>
    <property type="project" value="TreeGrafter"/>
</dbReference>
<evidence type="ECO:0000256" key="2">
    <source>
        <dbReference type="ARBA" id="ARBA00005675"/>
    </source>
</evidence>
<comment type="similarity">
    <text evidence="2">Belongs to the cation transport ATPase (P-type) (TC 3.A.3) family. Type IIA subfamily.</text>
</comment>
<dbReference type="PANTHER" id="PTHR43294:SF20">
    <property type="entry name" value="P-TYPE ATPASE"/>
    <property type="match status" value="1"/>
</dbReference>
<keyword evidence="6" id="KW-1278">Translocase</keyword>
<dbReference type="SUPFAM" id="SSF81660">
    <property type="entry name" value="Metal cation-transporting ATPase, ATP-binding domain N"/>
    <property type="match status" value="1"/>
</dbReference>
<dbReference type="InterPro" id="IPR050510">
    <property type="entry name" value="Cation_transp_ATPase_P-type"/>
</dbReference>
<dbReference type="PROSITE" id="PS00154">
    <property type="entry name" value="ATPASE_E1_E2"/>
    <property type="match status" value="1"/>
</dbReference>
<dbReference type="Gene3D" id="2.70.150.10">
    <property type="entry name" value="Calcium-transporting ATPase, cytoplasmic transduction domain A"/>
    <property type="match status" value="1"/>
</dbReference>
<dbReference type="GO" id="GO:1990573">
    <property type="term" value="P:potassium ion import across plasma membrane"/>
    <property type="evidence" value="ECO:0007669"/>
    <property type="project" value="TreeGrafter"/>
</dbReference>
<gene>
    <name evidence="11" type="ORF">COT71_02365</name>
</gene>
<dbReference type="GO" id="GO:0016887">
    <property type="term" value="F:ATP hydrolysis activity"/>
    <property type="evidence" value="ECO:0007669"/>
    <property type="project" value="InterPro"/>
</dbReference>
<evidence type="ECO:0000256" key="1">
    <source>
        <dbReference type="ARBA" id="ARBA00004141"/>
    </source>
</evidence>
<dbReference type="Gene3D" id="1.20.1110.10">
    <property type="entry name" value="Calcium-transporting ATPase, transmembrane domain"/>
    <property type="match status" value="1"/>
</dbReference>
<dbReference type="PANTHER" id="PTHR43294">
    <property type="entry name" value="SODIUM/POTASSIUM-TRANSPORTING ATPASE SUBUNIT ALPHA"/>
    <property type="match status" value="1"/>
</dbReference>
<dbReference type="SFLD" id="SFLDG00002">
    <property type="entry name" value="C1.7:_P-type_atpase_like"/>
    <property type="match status" value="1"/>
</dbReference>
<dbReference type="SUPFAM" id="SSF81653">
    <property type="entry name" value="Calcium ATPase, transduction domain A"/>
    <property type="match status" value="1"/>
</dbReference>
<dbReference type="PRINTS" id="PR00119">
    <property type="entry name" value="CATATPASE"/>
</dbReference>
<dbReference type="EMBL" id="PEZP01000030">
    <property type="protein sequence ID" value="PIT98120.1"/>
    <property type="molecule type" value="Genomic_DNA"/>
</dbReference>
<dbReference type="SMART" id="SM00831">
    <property type="entry name" value="Cation_ATPase_N"/>
    <property type="match status" value="1"/>
</dbReference>
<protein>
    <recommendedName>
        <fullName evidence="10">Cation-transporting P-type ATPase N-terminal domain-containing protein</fullName>
    </recommendedName>
</protein>
<evidence type="ECO:0000256" key="3">
    <source>
        <dbReference type="ARBA" id="ARBA00022692"/>
    </source>
</evidence>
<name>A0A2M6WZD0_9BACT</name>
<dbReference type="Pfam" id="PF08282">
    <property type="entry name" value="Hydrolase_3"/>
    <property type="match status" value="1"/>
</dbReference>
<dbReference type="Gene3D" id="3.40.1110.10">
    <property type="entry name" value="Calcium-transporting ATPase, cytoplasmic domain N"/>
    <property type="match status" value="1"/>
</dbReference>
<evidence type="ECO:0000313" key="12">
    <source>
        <dbReference type="Proteomes" id="UP000230731"/>
    </source>
</evidence>
<dbReference type="NCBIfam" id="TIGR01494">
    <property type="entry name" value="ATPase_P-type"/>
    <property type="match status" value="2"/>
</dbReference>
<evidence type="ECO:0000259" key="10">
    <source>
        <dbReference type="SMART" id="SM00831"/>
    </source>
</evidence>
<dbReference type="InterPro" id="IPR008250">
    <property type="entry name" value="ATPase_P-typ_transduc_dom_A_sf"/>
</dbReference>
<keyword evidence="5" id="KW-0067">ATP-binding</keyword>
<dbReference type="InterPro" id="IPR036412">
    <property type="entry name" value="HAD-like_sf"/>
</dbReference>
<sequence length="883" mass="95716">MIQEAYLQTTGEVLQRLRVRQDVGVPVRQTAWRRETFGSNVLPMQGGTPLWLLFLDRFRDVLMIILLFALAVSLLLGRYGDAGIIGAALLLDVLLSFAQVWRTEHTLARLREYVQPEATVLRDGKLLRVPSSDLVVGDIIEVRAGEHVPADARVLTATGLTLREATLTGEAGDREKTMAALHTRTPVAGRRNMLFLGTTVTNGSGLAAVTAVGTRTEFGNIAQVLKTERSPDSPLRRKLQKVGFIIGGGIIGVVFLLVVTGLLLGRNPATTLLTAITLVVSAIPEDLTMILTIALTVGVRRILKQRGIVRDLRSGETLGAATVICMDKTGTLTTGTMEPERMLHLQGATLAAGERPQTPWQELACVGLALASDVRRNADGSWRGAATERAAAVFAERAGFDREQLTAAWRQRDVLSFSSRWKYRASLHDHPTQGTQTLFVLGAPEAVLARSSASLNERFEAVSLTASRAARLRRRIDSLAAGGARLLAMGVRRHITLGEITHDDVRELTFAGVLVITDPVRFDVATALAATMAAGIDIKIVTGDHPATAQTVARAVGLTAGTESVLTSERIEAMSDRELGNTVETVRIFARVTPLDKQRIVRALQAKGHVVAMTGDGVNDAVALRSADIGVAMGSGKDLAKEAADLVLLDDSFTTIAAAVREGRILRDNVRKVIAFLLSTNIAEVAIFFASLVLRLPLPLLPAQILWVNLVTDGTSDIALSLEPAERDVMRHMPEDPAAFLLGRRLWTHMAVAGAVMTAATMGIYWYALRIMHTDLALARTIAFMFISFASLLSVWSFRSLTESIFRRGLFGNPWVLASTVLSVGLQLLAVYVPPLQQFFGTVRLTAAHWVLIAGLAVITVLLIDARKLFLPYEQKAMRGRVV</sequence>
<keyword evidence="4" id="KW-0547">Nucleotide-binding</keyword>
<dbReference type="Pfam" id="PF00690">
    <property type="entry name" value="Cation_ATPase_N"/>
    <property type="match status" value="1"/>
</dbReference>
<dbReference type="InterPro" id="IPR001757">
    <property type="entry name" value="P_typ_ATPase"/>
</dbReference>
<proteinExistence type="inferred from homology"/>
<dbReference type="InterPro" id="IPR059000">
    <property type="entry name" value="ATPase_P-type_domA"/>
</dbReference>
<feature type="domain" description="Cation-transporting P-type ATPase N-terminal" evidence="10">
    <location>
        <begin position="4"/>
        <end position="78"/>
    </location>
</feature>
<feature type="transmembrane region" description="Helical" evidence="9">
    <location>
        <begin position="845"/>
        <end position="864"/>
    </location>
</feature>